<evidence type="ECO:0000256" key="1">
    <source>
        <dbReference type="SAM" id="Phobius"/>
    </source>
</evidence>
<name>A0A8J3K3H0_9ACTN</name>
<keyword evidence="5" id="KW-1185">Reference proteome</keyword>
<comment type="caution">
    <text evidence="4">The sequence shown here is derived from an EMBL/GenBank/DDBJ whole genome shotgun (WGS) entry which is preliminary data.</text>
</comment>
<evidence type="ECO:0000313" key="4">
    <source>
        <dbReference type="EMBL" id="GIF93344.1"/>
    </source>
</evidence>
<evidence type="ECO:0000313" key="5">
    <source>
        <dbReference type="Proteomes" id="UP000619293"/>
    </source>
</evidence>
<dbReference type="Pfam" id="PF07987">
    <property type="entry name" value="DUF1775"/>
    <property type="match status" value="1"/>
</dbReference>
<accession>A0A8J3K3H0</accession>
<organism evidence="4 5">
    <name type="scientific">Catellatospora chokoriensis</name>
    <dbReference type="NCBI Taxonomy" id="310353"/>
    <lineage>
        <taxon>Bacteria</taxon>
        <taxon>Bacillati</taxon>
        <taxon>Actinomycetota</taxon>
        <taxon>Actinomycetes</taxon>
        <taxon>Micromonosporales</taxon>
        <taxon>Micromonosporaceae</taxon>
        <taxon>Catellatospora</taxon>
    </lineage>
</organism>
<dbReference type="AlphaFoldDB" id="A0A8J3K3H0"/>
<keyword evidence="1" id="KW-1133">Transmembrane helix</keyword>
<feature type="transmembrane region" description="Helical" evidence="1">
    <location>
        <begin position="210"/>
        <end position="230"/>
    </location>
</feature>
<evidence type="ECO:0000259" key="3">
    <source>
        <dbReference type="Pfam" id="PF07987"/>
    </source>
</evidence>
<feature type="chain" id="PRO_5035160877" description="YncI copper-binding domain-containing protein" evidence="2">
    <location>
        <begin position="32"/>
        <end position="239"/>
    </location>
</feature>
<dbReference type="EMBL" id="BONG01000061">
    <property type="protein sequence ID" value="GIF93344.1"/>
    <property type="molecule type" value="Genomic_DNA"/>
</dbReference>
<feature type="signal peptide" evidence="2">
    <location>
        <begin position="1"/>
        <end position="31"/>
    </location>
</feature>
<dbReference type="Gene3D" id="2.60.40.2230">
    <property type="entry name" value="Uncharacterised protein YcnI-like PF07987, DUF1775"/>
    <property type="match status" value="1"/>
</dbReference>
<keyword evidence="1" id="KW-0472">Membrane</keyword>
<reference evidence="4 5" key="1">
    <citation type="submission" date="2021-01" db="EMBL/GenBank/DDBJ databases">
        <title>Whole genome shotgun sequence of Catellatospora chokoriensis NBRC 107358.</title>
        <authorList>
            <person name="Komaki H."/>
            <person name="Tamura T."/>
        </authorList>
    </citation>
    <scope>NUCLEOTIDE SEQUENCE [LARGE SCALE GENOMIC DNA]</scope>
    <source>
        <strain evidence="4 5">NBRC 107358</strain>
    </source>
</reference>
<sequence>MTIGARARWRAAVVTVAAAAMIGLSAVPAAAHVTVNPKEATVGGYARLTFRVPNEKGDASTVKVEVALPEDAPFASVSIKPTPGWTVVVEKRKLATPIKNHDTEITEAASKITWTADAASAVKPGQFQEFDVSAGPVPEVSQVVFKALQTYSDGDVVRWIDEPKPGEEAEHPAPVLKVVPKPVAAASPAAAAGNSASGATPASSDGGNGWPLGLSIAALVVALAALGLALRGKPTAAQP</sequence>
<protein>
    <recommendedName>
        <fullName evidence="3">YncI copper-binding domain-containing protein</fullName>
    </recommendedName>
</protein>
<keyword evidence="1" id="KW-0812">Transmembrane</keyword>
<keyword evidence="2" id="KW-0732">Signal</keyword>
<proteinExistence type="predicted"/>
<gene>
    <name evidence="4" type="ORF">Cch02nite_67880</name>
</gene>
<dbReference type="CDD" id="cd08545">
    <property type="entry name" value="YcnI_like"/>
    <property type="match status" value="1"/>
</dbReference>
<dbReference type="Proteomes" id="UP000619293">
    <property type="component" value="Unassembled WGS sequence"/>
</dbReference>
<feature type="domain" description="YncI copper-binding" evidence="3">
    <location>
        <begin position="32"/>
        <end position="178"/>
    </location>
</feature>
<dbReference type="RefSeq" id="WP_191838790.1">
    <property type="nucleotide sequence ID" value="NZ_BAAALB010000008.1"/>
</dbReference>
<evidence type="ECO:0000256" key="2">
    <source>
        <dbReference type="SAM" id="SignalP"/>
    </source>
</evidence>
<dbReference type="InterPro" id="IPR038507">
    <property type="entry name" value="YcnI-like_sf"/>
</dbReference>
<dbReference type="InterPro" id="IPR012533">
    <property type="entry name" value="YcnI-copper_dom"/>
</dbReference>